<reference evidence="4 5" key="1">
    <citation type="submission" date="2020-08" db="EMBL/GenBank/DDBJ databases">
        <title>A Genomic Blueprint of the Chicken Gut Microbiome.</title>
        <authorList>
            <person name="Gilroy R."/>
            <person name="Ravi A."/>
            <person name="Getino M."/>
            <person name="Pursley I."/>
            <person name="Horton D.L."/>
            <person name="Alikhan N.-F."/>
            <person name="Baker D."/>
            <person name="Gharbi K."/>
            <person name="Hall N."/>
            <person name="Watson M."/>
            <person name="Adriaenssens E.M."/>
            <person name="Foster-Nyarko E."/>
            <person name="Jarju S."/>
            <person name="Secka A."/>
            <person name="Antonio M."/>
            <person name="Oren A."/>
            <person name="Chaudhuri R."/>
            <person name="La Ragione R.M."/>
            <person name="Hildebrand F."/>
            <person name="Pallen M.J."/>
        </authorList>
    </citation>
    <scope>NUCLEOTIDE SEQUENCE [LARGE SCALE GENOMIC DNA]</scope>
    <source>
        <strain evidence="4 5">N37</strain>
    </source>
</reference>
<organism evidence="4 5">
    <name type="scientific">Clostridium faecium</name>
    <dbReference type="NCBI Taxonomy" id="2762223"/>
    <lineage>
        <taxon>Bacteria</taxon>
        <taxon>Bacillati</taxon>
        <taxon>Bacillota</taxon>
        <taxon>Clostridia</taxon>
        <taxon>Eubacteriales</taxon>
        <taxon>Clostridiaceae</taxon>
        <taxon>Clostridium</taxon>
    </lineage>
</organism>
<dbReference type="PANTHER" id="PTHR45586">
    <property type="entry name" value="TPR REPEAT-CONTAINING PROTEIN PA4667"/>
    <property type="match status" value="1"/>
</dbReference>
<comment type="caution">
    <text evidence="4">The sequence shown here is derived from an EMBL/GenBank/DDBJ whole genome shotgun (WGS) entry which is preliminary data.</text>
</comment>
<dbReference type="Gene3D" id="1.25.40.10">
    <property type="entry name" value="Tetratricopeptide repeat domain"/>
    <property type="match status" value="3"/>
</dbReference>
<dbReference type="InterPro" id="IPR011990">
    <property type="entry name" value="TPR-like_helical_dom_sf"/>
</dbReference>
<sequence>MKDKLCNNKKIIILIISLIVIISTIIVFNNINSLKKEKIEADNYFYTLKYDEAIDKYKEIGKKENKSPLWDAKISELYLLKKDVENANKYMEESNKKQDKTGDARTIILNNKFNMIKNKLVEGKIEKKDFEDVEKYGEELLNQYKDNKQINKTMFLIYMANGSYDKAKTIVENYPVLNESAYDLAEKARMYMILNDTEKGLATLKAAYDLDKNEIKIYDVVYESYEENKKLIDSIVKLSENNKEELCYKLWLAKIYSIENPNKGKEIINDAINIVKDDKDFLIGNLLEISILDNNKEYDKSEEKINVLLKNHLKDYRVSSVTAWHYFSKKNFDMALKYAEKSLKENPYYIDNYANLMPDILRAIGEPSSSEPYFYYAIYKEPYNSSIYINKATYDWYANNDSISAVKNFKVAQILKPNMTEFKYQTALIYLSNHSYEEAINILKTCIKENDKSIKYHRTLGTAYLISKKTKEALNEIKISYSLDKNDILTLNNAGCYYITVDGDLERAFENLDAAYKGLKDSDDEYTKDTIKENYNKIVELKNKYVNGKDNEILQIPDFVMFY</sequence>
<feature type="transmembrane region" description="Helical" evidence="3">
    <location>
        <begin position="12"/>
        <end position="31"/>
    </location>
</feature>
<evidence type="ECO:0008006" key="6">
    <source>
        <dbReference type="Google" id="ProtNLM"/>
    </source>
</evidence>
<dbReference type="SUPFAM" id="SSF48452">
    <property type="entry name" value="TPR-like"/>
    <property type="match status" value="3"/>
</dbReference>
<evidence type="ECO:0000256" key="2">
    <source>
        <dbReference type="ARBA" id="ARBA00022803"/>
    </source>
</evidence>
<keyword evidence="1" id="KW-0677">Repeat</keyword>
<keyword evidence="2" id="KW-0802">TPR repeat</keyword>
<dbReference type="InterPro" id="IPR019734">
    <property type="entry name" value="TPR_rpt"/>
</dbReference>
<name>A0ABR8YP21_9CLOT</name>
<dbReference type="PANTHER" id="PTHR45586:SF1">
    <property type="entry name" value="LIPOPOLYSACCHARIDE ASSEMBLY PROTEIN B"/>
    <property type="match status" value="1"/>
</dbReference>
<proteinExistence type="predicted"/>
<protein>
    <recommendedName>
        <fullName evidence="6">Tetratricopeptide repeat protein</fullName>
    </recommendedName>
</protein>
<evidence type="ECO:0000256" key="3">
    <source>
        <dbReference type="SAM" id="Phobius"/>
    </source>
</evidence>
<gene>
    <name evidence="4" type="ORF">H9637_02940</name>
</gene>
<dbReference type="EMBL" id="JACSQB010000024">
    <property type="protein sequence ID" value="MBD8046007.1"/>
    <property type="molecule type" value="Genomic_DNA"/>
</dbReference>
<dbReference type="RefSeq" id="WP_191738984.1">
    <property type="nucleotide sequence ID" value="NZ_JACSQB010000024.1"/>
</dbReference>
<dbReference type="InterPro" id="IPR051012">
    <property type="entry name" value="CellSynth/LPSAsmb/PSIAsmb"/>
</dbReference>
<dbReference type="Proteomes" id="UP000627166">
    <property type="component" value="Unassembled WGS sequence"/>
</dbReference>
<keyword evidence="5" id="KW-1185">Reference proteome</keyword>
<keyword evidence="3" id="KW-1133">Transmembrane helix</keyword>
<evidence type="ECO:0000313" key="4">
    <source>
        <dbReference type="EMBL" id="MBD8046007.1"/>
    </source>
</evidence>
<dbReference type="SMART" id="SM00028">
    <property type="entry name" value="TPR"/>
    <property type="match status" value="4"/>
</dbReference>
<evidence type="ECO:0000256" key="1">
    <source>
        <dbReference type="ARBA" id="ARBA00022737"/>
    </source>
</evidence>
<evidence type="ECO:0000313" key="5">
    <source>
        <dbReference type="Proteomes" id="UP000627166"/>
    </source>
</evidence>
<keyword evidence="3" id="KW-0472">Membrane</keyword>
<accession>A0ABR8YP21</accession>
<keyword evidence="3" id="KW-0812">Transmembrane</keyword>